<keyword evidence="3" id="KW-1185">Reference proteome</keyword>
<name>A0A1V2ZYX3_9GAMM</name>
<dbReference type="GO" id="GO:0016020">
    <property type="term" value="C:membrane"/>
    <property type="evidence" value="ECO:0007669"/>
    <property type="project" value="InterPro"/>
</dbReference>
<dbReference type="SUPFAM" id="SSF52540">
    <property type="entry name" value="P-loop containing nucleoside triphosphate hydrolases"/>
    <property type="match status" value="1"/>
</dbReference>
<accession>A0A1V2ZYX3</accession>
<dbReference type="Pfam" id="PF03567">
    <property type="entry name" value="Sulfotransfer_2"/>
    <property type="match status" value="1"/>
</dbReference>
<reference evidence="2 3" key="1">
    <citation type="submission" date="2017-02" db="EMBL/GenBank/DDBJ databases">
        <title>Genomic diversity within the haloalkaliphilic genus Thioalkalivibrio.</title>
        <authorList>
            <person name="Ahn A.-C."/>
            <person name="Meier-Kolthoff J."/>
            <person name="Overmars L."/>
            <person name="Richter M."/>
            <person name="Woyke T."/>
            <person name="Sorokin D.Y."/>
            <person name="Muyzer G."/>
        </authorList>
    </citation>
    <scope>NUCLEOTIDE SEQUENCE [LARGE SCALE GENOMIC DNA]</scope>
    <source>
        <strain evidence="2 3">HL17</strain>
    </source>
</reference>
<gene>
    <name evidence="2" type="ORF">B1A74_06465</name>
</gene>
<proteinExistence type="predicted"/>
<feature type="compositionally biased region" description="Basic and acidic residues" evidence="1">
    <location>
        <begin position="43"/>
        <end position="52"/>
    </location>
</feature>
<dbReference type="InterPro" id="IPR027417">
    <property type="entry name" value="P-loop_NTPase"/>
</dbReference>
<dbReference type="GO" id="GO:0008146">
    <property type="term" value="F:sulfotransferase activity"/>
    <property type="evidence" value="ECO:0007669"/>
    <property type="project" value="InterPro"/>
</dbReference>
<dbReference type="RefSeq" id="WP_077244128.1">
    <property type="nucleotide sequence ID" value="NZ_MUZR01000018.1"/>
</dbReference>
<dbReference type="Gene3D" id="3.40.50.300">
    <property type="entry name" value="P-loop containing nucleotide triphosphate hydrolases"/>
    <property type="match status" value="1"/>
</dbReference>
<feature type="region of interest" description="Disordered" evidence="1">
    <location>
        <begin position="42"/>
        <end position="62"/>
    </location>
</feature>
<dbReference type="EMBL" id="MUZR01000018">
    <property type="protein sequence ID" value="OOC10276.1"/>
    <property type="molecule type" value="Genomic_DNA"/>
</dbReference>
<dbReference type="OrthoDB" id="288532at2"/>
<organism evidence="2 3">
    <name type="scientific">Thioalkalivibrio halophilus</name>
    <dbReference type="NCBI Taxonomy" id="252474"/>
    <lineage>
        <taxon>Bacteria</taxon>
        <taxon>Pseudomonadati</taxon>
        <taxon>Pseudomonadota</taxon>
        <taxon>Gammaproteobacteria</taxon>
        <taxon>Chromatiales</taxon>
        <taxon>Ectothiorhodospiraceae</taxon>
        <taxon>Thioalkalivibrio</taxon>
    </lineage>
</organism>
<comment type="caution">
    <text evidence="2">The sequence shown here is derived from an EMBL/GenBank/DDBJ whole genome shotgun (WGS) entry which is preliminary data.</text>
</comment>
<sequence>MIISHRNRFIFIKTRKTAGSSLEVGLSRACGPEDIITPLSANRGEEELRRAEGGQGPTNCHKRPLEHRGWKEWRRLLFRGRRTEYPQHARAPQIRSFIGPGIWHSYFRFTIERNPWDRALSRYWWQKHRWEEKGRDNFPSLSEYLAWLEEHKPHWLSNWDHYTIDDEIAVDRVLRYEKLNDELTELQQELGLGTDIRLPEQRAKSGFRQGRQDYREILTDNDRAIIDRVCRREIDAFGYRFEDG</sequence>
<evidence type="ECO:0008006" key="4">
    <source>
        <dbReference type="Google" id="ProtNLM"/>
    </source>
</evidence>
<dbReference type="STRING" id="252474.B1A74_06465"/>
<evidence type="ECO:0000313" key="3">
    <source>
        <dbReference type="Proteomes" id="UP000189177"/>
    </source>
</evidence>
<evidence type="ECO:0000313" key="2">
    <source>
        <dbReference type="EMBL" id="OOC10276.1"/>
    </source>
</evidence>
<evidence type="ECO:0000256" key="1">
    <source>
        <dbReference type="SAM" id="MobiDB-lite"/>
    </source>
</evidence>
<dbReference type="AlphaFoldDB" id="A0A1V2ZYX3"/>
<dbReference type="InterPro" id="IPR005331">
    <property type="entry name" value="Sulfotransferase"/>
</dbReference>
<protein>
    <recommendedName>
        <fullName evidence="4">Sulfotransferase family protein</fullName>
    </recommendedName>
</protein>
<dbReference type="Proteomes" id="UP000189177">
    <property type="component" value="Unassembled WGS sequence"/>
</dbReference>